<dbReference type="GO" id="GO:0005829">
    <property type="term" value="C:cytosol"/>
    <property type="evidence" value="ECO:0007669"/>
    <property type="project" value="TreeGrafter"/>
</dbReference>
<sequence length="226" mass="25981">MNKSFKAIAAVYNVLVRILFWPLFCLAILVHLLNFQVLRSYKPLRHFKRNVQSLFKTLKIARFWPWGLAVVPYKTKFLKLEQLDQDPSFPSDPAGVSVDGTGQVGTYFYTAPEIEQGWPKIDEKADMYSLGVVFFELWHPFGTAMERHIVLTDLKQKGELPPAWVAEFPEQASLLRRLMFPSPSDRPSATELLQHAFPPRMESELLDDTIFDIAKSSDDAHTYFLS</sequence>
<organism evidence="7">
    <name type="scientific">Fagus sylvatica</name>
    <name type="common">Beechnut</name>
    <dbReference type="NCBI Taxonomy" id="28930"/>
    <lineage>
        <taxon>Eukaryota</taxon>
        <taxon>Viridiplantae</taxon>
        <taxon>Streptophyta</taxon>
        <taxon>Embryophyta</taxon>
        <taxon>Tracheophyta</taxon>
        <taxon>Spermatophyta</taxon>
        <taxon>Magnoliopsida</taxon>
        <taxon>eudicotyledons</taxon>
        <taxon>Gunneridae</taxon>
        <taxon>Pentapetalae</taxon>
        <taxon>rosids</taxon>
        <taxon>fabids</taxon>
        <taxon>Fagales</taxon>
        <taxon>Fagaceae</taxon>
        <taxon>Fagus</taxon>
    </lineage>
</organism>
<dbReference type="InterPro" id="IPR050339">
    <property type="entry name" value="CC_SR_Kinase"/>
</dbReference>
<evidence type="ECO:0000256" key="4">
    <source>
        <dbReference type="ARBA" id="ARBA00022840"/>
    </source>
</evidence>
<reference evidence="7" key="1">
    <citation type="submission" date="2018-02" db="EMBL/GenBank/DDBJ databases">
        <authorList>
            <person name="Cohen D.B."/>
            <person name="Kent A.D."/>
        </authorList>
    </citation>
    <scope>NUCLEOTIDE SEQUENCE</scope>
</reference>
<keyword evidence="1" id="KW-0808">Transferase</keyword>
<proteinExistence type="predicted"/>
<dbReference type="GO" id="GO:0005634">
    <property type="term" value="C:nucleus"/>
    <property type="evidence" value="ECO:0007669"/>
    <property type="project" value="TreeGrafter"/>
</dbReference>
<dbReference type="GO" id="GO:0005524">
    <property type="term" value="F:ATP binding"/>
    <property type="evidence" value="ECO:0007669"/>
    <property type="project" value="UniProtKB-KW"/>
</dbReference>
<evidence type="ECO:0000256" key="1">
    <source>
        <dbReference type="ARBA" id="ARBA00022679"/>
    </source>
</evidence>
<protein>
    <recommendedName>
        <fullName evidence="6">Protein kinase domain-containing protein</fullName>
    </recommendedName>
</protein>
<dbReference type="GO" id="GO:0004694">
    <property type="term" value="F:eukaryotic translation initiation factor 2alpha kinase activity"/>
    <property type="evidence" value="ECO:0007669"/>
    <property type="project" value="TreeGrafter"/>
</dbReference>
<accession>A0A2N9IMH8</accession>
<evidence type="ECO:0000259" key="6">
    <source>
        <dbReference type="PROSITE" id="PS50011"/>
    </source>
</evidence>
<keyword evidence="5" id="KW-1133">Transmembrane helix</keyword>
<feature type="transmembrane region" description="Helical" evidence="5">
    <location>
        <begin position="20"/>
        <end position="38"/>
    </location>
</feature>
<evidence type="ECO:0000313" key="7">
    <source>
        <dbReference type="EMBL" id="SPD25340.1"/>
    </source>
</evidence>
<evidence type="ECO:0000256" key="5">
    <source>
        <dbReference type="SAM" id="Phobius"/>
    </source>
</evidence>
<feature type="domain" description="Protein kinase" evidence="6">
    <location>
        <begin position="1"/>
        <end position="198"/>
    </location>
</feature>
<dbReference type="PROSITE" id="PS50011">
    <property type="entry name" value="PROTEIN_KINASE_DOM"/>
    <property type="match status" value="1"/>
</dbReference>
<evidence type="ECO:0000256" key="2">
    <source>
        <dbReference type="ARBA" id="ARBA00022741"/>
    </source>
</evidence>
<keyword evidence="2" id="KW-0547">Nucleotide-binding</keyword>
<dbReference type="InterPro" id="IPR011009">
    <property type="entry name" value="Kinase-like_dom_sf"/>
</dbReference>
<dbReference type="SUPFAM" id="SSF56112">
    <property type="entry name" value="Protein kinase-like (PK-like)"/>
    <property type="match status" value="1"/>
</dbReference>
<evidence type="ECO:0000256" key="3">
    <source>
        <dbReference type="ARBA" id="ARBA00022777"/>
    </source>
</evidence>
<keyword evidence="5" id="KW-0812">Transmembrane</keyword>
<dbReference type="PANTHER" id="PTHR11042:SF136">
    <property type="entry name" value="EIF-2-ALPHA KINASE GCN2"/>
    <property type="match status" value="1"/>
</dbReference>
<keyword evidence="5" id="KW-0472">Membrane</keyword>
<dbReference type="InterPro" id="IPR000719">
    <property type="entry name" value="Prot_kinase_dom"/>
</dbReference>
<name>A0A2N9IMH8_FAGSY</name>
<dbReference type="EMBL" id="OIVN01006113">
    <property type="protein sequence ID" value="SPD25340.1"/>
    <property type="molecule type" value="Genomic_DNA"/>
</dbReference>
<dbReference type="Gene3D" id="1.10.510.10">
    <property type="entry name" value="Transferase(Phosphotransferase) domain 1"/>
    <property type="match status" value="1"/>
</dbReference>
<keyword evidence="4" id="KW-0067">ATP-binding</keyword>
<gene>
    <name evidence="7" type="ORF">FSB_LOCUS53222</name>
</gene>
<dbReference type="AlphaFoldDB" id="A0A2N9IMH8"/>
<dbReference type="PANTHER" id="PTHR11042">
    <property type="entry name" value="EUKARYOTIC TRANSLATION INITIATION FACTOR 2-ALPHA KINASE EIF2-ALPHA KINASE -RELATED"/>
    <property type="match status" value="1"/>
</dbReference>
<keyword evidence="3" id="KW-0418">Kinase</keyword>
<dbReference type="Pfam" id="PF00069">
    <property type="entry name" value="Pkinase"/>
    <property type="match status" value="1"/>
</dbReference>